<dbReference type="EMBL" id="RPFW01000010">
    <property type="protein sequence ID" value="TVZ00185.1"/>
    <property type="molecule type" value="Genomic_DNA"/>
</dbReference>
<feature type="region of interest" description="Disordered" evidence="1">
    <location>
        <begin position="1"/>
        <end position="25"/>
    </location>
</feature>
<dbReference type="RefSeq" id="WP_145861832.1">
    <property type="nucleotide sequence ID" value="NZ_RPFW01000010.1"/>
</dbReference>
<evidence type="ECO:0000313" key="3">
    <source>
        <dbReference type="Proteomes" id="UP000460272"/>
    </source>
</evidence>
<dbReference type="Gene3D" id="1.10.260.40">
    <property type="entry name" value="lambda repressor-like DNA-binding domains"/>
    <property type="match status" value="1"/>
</dbReference>
<dbReference type="InterPro" id="IPR010982">
    <property type="entry name" value="Lambda_DNA-bd_dom_sf"/>
</dbReference>
<name>A0A6P2BPU5_9ACTN</name>
<keyword evidence="3" id="KW-1185">Reference proteome</keyword>
<evidence type="ECO:0000313" key="2">
    <source>
        <dbReference type="EMBL" id="TVZ00185.1"/>
    </source>
</evidence>
<proteinExistence type="predicted"/>
<dbReference type="Pfam" id="PF13560">
    <property type="entry name" value="HTH_31"/>
    <property type="match status" value="1"/>
</dbReference>
<dbReference type="GO" id="GO:0003677">
    <property type="term" value="F:DNA binding"/>
    <property type="evidence" value="ECO:0007669"/>
    <property type="project" value="InterPro"/>
</dbReference>
<accession>A0A6P2BPU5</accession>
<protein>
    <submittedName>
        <fullName evidence="2">XRE family transcriptional regulator</fullName>
    </submittedName>
</protein>
<gene>
    <name evidence="2" type="ORF">EAS64_39760</name>
</gene>
<organism evidence="2 3">
    <name type="scientific">Trebonia kvetii</name>
    <dbReference type="NCBI Taxonomy" id="2480626"/>
    <lineage>
        <taxon>Bacteria</taxon>
        <taxon>Bacillati</taxon>
        <taxon>Actinomycetota</taxon>
        <taxon>Actinomycetes</taxon>
        <taxon>Streptosporangiales</taxon>
        <taxon>Treboniaceae</taxon>
        <taxon>Trebonia</taxon>
    </lineage>
</organism>
<sequence>MTSTPRRQDDRQPAAPAEPAPGRAEIRDQLRQLRQEGGTYRSIAAAAGLAPGTVHDLATGRRRPTPATTKALLGVHGGTLPRARVDAGGTQLRLRALHVMGHGSARIARALGVREMTIRDLVRGSNLTVSTALRDAVTDLYDALWDKRAPERTRAERAAATAARRRAIAGNWCAGAGLDDDQLDTPVARRSGCR</sequence>
<dbReference type="AlphaFoldDB" id="A0A6P2BPU5"/>
<dbReference type="SUPFAM" id="SSF47413">
    <property type="entry name" value="lambda repressor-like DNA-binding domains"/>
    <property type="match status" value="1"/>
</dbReference>
<evidence type="ECO:0000256" key="1">
    <source>
        <dbReference type="SAM" id="MobiDB-lite"/>
    </source>
</evidence>
<comment type="caution">
    <text evidence="2">The sequence shown here is derived from an EMBL/GenBank/DDBJ whole genome shotgun (WGS) entry which is preliminary data.</text>
</comment>
<feature type="compositionally biased region" description="Basic and acidic residues" evidence="1">
    <location>
        <begin position="1"/>
        <end position="12"/>
    </location>
</feature>
<dbReference type="OrthoDB" id="4551696at2"/>
<reference evidence="2 3" key="1">
    <citation type="submission" date="2018-11" db="EMBL/GenBank/DDBJ databases">
        <title>Trebonia kvetii gen.nov., sp.nov., a novel acidophilic actinobacterium, and proposal of the new actinobacterial family Treboniaceae fam. nov.</title>
        <authorList>
            <person name="Rapoport D."/>
            <person name="Sagova-Mareckova M."/>
            <person name="Sedlacek I."/>
            <person name="Provaznik J."/>
            <person name="Kralova S."/>
            <person name="Pavlinic D."/>
            <person name="Benes V."/>
            <person name="Kopecky J."/>
        </authorList>
    </citation>
    <scope>NUCLEOTIDE SEQUENCE [LARGE SCALE GENOMIC DNA]</scope>
    <source>
        <strain evidence="2 3">15Tr583</strain>
    </source>
</reference>
<dbReference type="Proteomes" id="UP000460272">
    <property type="component" value="Unassembled WGS sequence"/>
</dbReference>